<dbReference type="Pfam" id="PF22441">
    <property type="entry name" value="CLIC-like_N"/>
    <property type="match status" value="1"/>
</dbReference>
<evidence type="ECO:0000313" key="9">
    <source>
        <dbReference type="WBParaSite" id="MCOS_0000062401-mRNA-1"/>
    </source>
</evidence>
<dbReference type="InterPro" id="IPR036282">
    <property type="entry name" value="Glutathione-S-Trfase_C_sf"/>
</dbReference>
<gene>
    <name evidence="7" type="ORF">MCOS_LOCUS625</name>
</gene>
<protein>
    <submittedName>
        <fullName evidence="9 10">GST C-terminal domain-containing protein</fullName>
    </submittedName>
</protein>
<evidence type="ECO:0000313" key="7">
    <source>
        <dbReference type="EMBL" id="VDD74622.1"/>
    </source>
</evidence>
<feature type="domain" description="CLIC N-terminal" evidence="6">
    <location>
        <begin position="24"/>
        <end position="95"/>
    </location>
</feature>
<name>A0A0R3U2E6_MESCO</name>
<comment type="subcellular location">
    <subcellularLocation>
        <location evidence="1">Membrane</location>
        <topology evidence="1">Single-pass membrane protein</topology>
    </subcellularLocation>
</comment>
<keyword evidence="4" id="KW-1133">Transmembrane helix</keyword>
<reference evidence="9" key="1">
    <citation type="submission" date="2017-02" db="UniProtKB">
        <authorList>
            <consortium name="WormBaseParasite"/>
        </authorList>
    </citation>
    <scope>IDENTIFICATION</scope>
</reference>
<dbReference type="Pfam" id="PF13410">
    <property type="entry name" value="GST_C_2"/>
    <property type="match status" value="1"/>
</dbReference>
<evidence type="ECO:0000256" key="3">
    <source>
        <dbReference type="ARBA" id="ARBA00022692"/>
    </source>
</evidence>
<dbReference type="WBParaSite" id="MCU_003368-RA">
    <property type="protein sequence ID" value="MCU_003368-RA"/>
    <property type="gene ID" value="MCU_003368"/>
</dbReference>
<dbReference type="PANTHER" id="PTHR43920">
    <property type="entry name" value="CHLORIDE INTRACELLULAR CHANNEL, ISOFORM A"/>
    <property type="match status" value="1"/>
</dbReference>
<evidence type="ECO:0000256" key="5">
    <source>
        <dbReference type="ARBA" id="ARBA00023136"/>
    </source>
</evidence>
<dbReference type="Gene3D" id="3.40.30.10">
    <property type="entry name" value="Glutaredoxin"/>
    <property type="match status" value="1"/>
</dbReference>
<dbReference type="GO" id="GO:0016324">
    <property type="term" value="C:apical plasma membrane"/>
    <property type="evidence" value="ECO:0007669"/>
    <property type="project" value="TreeGrafter"/>
</dbReference>
<reference evidence="7 8" key="2">
    <citation type="submission" date="2018-10" db="EMBL/GenBank/DDBJ databases">
        <authorList>
            <consortium name="Pathogen Informatics"/>
        </authorList>
    </citation>
    <scope>NUCLEOTIDE SEQUENCE [LARGE SCALE GENOMIC DNA]</scope>
</reference>
<evidence type="ECO:0000256" key="4">
    <source>
        <dbReference type="ARBA" id="ARBA00022989"/>
    </source>
</evidence>
<keyword evidence="5" id="KW-0472">Membrane</keyword>
<comment type="similarity">
    <text evidence="2">Belongs to the chloride channel CLIC family.</text>
</comment>
<keyword evidence="8" id="KW-1185">Reference proteome</keyword>
<keyword evidence="3" id="KW-0812">Transmembrane</keyword>
<dbReference type="InterPro" id="IPR053823">
    <property type="entry name" value="CLIC_N"/>
</dbReference>
<evidence type="ECO:0000256" key="1">
    <source>
        <dbReference type="ARBA" id="ARBA00004167"/>
    </source>
</evidence>
<dbReference type="GO" id="GO:0005254">
    <property type="term" value="F:chloride channel activity"/>
    <property type="evidence" value="ECO:0007669"/>
    <property type="project" value="TreeGrafter"/>
</dbReference>
<evidence type="ECO:0000256" key="2">
    <source>
        <dbReference type="ARBA" id="ARBA00007655"/>
    </source>
</evidence>
<dbReference type="STRING" id="53468.A0A0R3U2E6"/>
<dbReference type="OrthoDB" id="1935530at2759"/>
<accession>A0A0R3U2E6</accession>
<sequence length="319" mass="36598">MKVVIRCYRRTEKPVQFAMTSPPPLVELFVKSSSVDPGDKGACPFSQKWFMVFYLLVDRRRLNLRVIPVSMANPPLEYTRLDTGRRLPAIAYYSTHKDGQTSGNPDFVRAGNDELEEFIKTNFASELNVDAAEQWVGADLLRNLNYLLRTGYSQQLVANLVAINDYLLKANHVFIEGDSLSYSDCVLVCKLHHIRVAGAFYRYFNIPDELKQLWKYLQTVYATKAFDVTCPLDRDILLHYLDKVEFKNAEARNQVHHQIIFLPHGQRTTFLTSDLNESLSENSNLHSSGMKLIVNCVMPSAEYDGLVRDRLSRLYNDTD</sequence>
<dbReference type="GO" id="GO:0005737">
    <property type="term" value="C:cytoplasm"/>
    <property type="evidence" value="ECO:0007669"/>
    <property type="project" value="TreeGrafter"/>
</dbReference>
<organism evidence="9">
    <name type="scientific">Mesocestoides corti</name>
    <name type="common">Flatworm</name>
    <dbReference type="NCBI Taxonomy" id="53468"/>
    <lineage>
        <taxon>Eukaryota</taxon>
        <taxon>Metazoa</taxon>
        <taxon>Spiralia</taxon>
        <taxon>Lophotrochozoa</taxon>
        <taxon>Platyhelminthes</taxon>
        <taxon>Cestoda</taxon>
        <taxon>Eucestoda</taxon>
        <taxon>Cyclophyllidea</taxon>
        <taxon>Mesocestoididae</taxon>
        <taxon>Mesocestoides</taxon>
    </lineage>
</organism>
<dbReference type="AlphaFoldDB" id="A0A0R3U2E6"/>
<dbReference type="WBParaSite" id="MCOS_0000062401-mRNA-1">
    <property type="protein sequence ID" value="MCOS_0000062401-mRNA-1"/>
    <property type="gene ID" value="MCOS_0000062401"/>
</dbReference>
<evidence type="ECO:0000313" key="10">
    <source>
        <dbReference type="WBParaSite" id="MCU_003368-RA"/>
    </source>
</evidence>
<dbReference type="Gene3D" id="1.20.1050.10">
    <property type="match status" value="1"/>
</dbReference>
<evidence type="ECO:0000259" key="6">
    <source>
        <dbReference type="Pfam" id="PF22441"/>
    </source>
</evidence>
<dbReference type="EMBL" id="UXSR01000056">
    <property type="protein sequence ID" value="VDD74622.1"/>
    <property type="molecule type" value="Genomic_DNA"/>
</dbReference>
<evidence type="ECO:0000313" key="8">
    <source>
        <dbReference type="Proteomes" id="UP000267029"/>
    </source>
</evidence>
<proteinExistence type="inferred from homology"/>
<dbReference type="Proteomes" id="UP000267029">
    <property type="component" value="Unassembled WGS sequence"/>
</dbReference>
<dbReference type="SUPFAM" id="SSF47616">
    <property type="entry name" value="GST C-terminal domain-like"/>
    <property type="match status" value="1"/>
</dbReference>
<dbReference type="PANTHER" id="PTHR43920:SF5">
    <property type="entry name" value="CHLORIDE INTRACELLULAR CHANNEL CLIC"/>
    <property type="match status" value="1"/>
</dbReference>